<reference evidence="1 2" key="1">
    <citation type="journal article" date="2015" name="Biotechnol. Biofuels">
        <title>Enhanced degradation of softwood versus hardwood by the white-rot fungus Pycnoporus coccineus.</title>
        <authorList>
            <person name="Couturier M."/>
            <person name="Navarro D."/>
            <person name="Chevret D."/>
            <person name="Henrissat B."/>
            <person name="Piumi F."/>
            <person name="Ruiz-Duenas F.J."/>
            <person name="Martinez A.T."/>
            <person name="Grigoriev I.V."/>
            <person name="Riley R."/>
            <person name="Lipzen A."/>
            <person name="Berrin J.G."/>
            <person name="Master E.R."/>
            <person name="Rosso M.N."/>
        </authorList>
    </citation>
    <scope>NUCLEOTIDE SEQUENCE [LARGE SCALE GENOMIC DNA]</scope>
    <source>
        <strain evidence="1 2">BRFM310</strain>
    </source>
</reference>
<organism evidence="1 2">
    <name type="scientific">Trametes coccinea (strain BRFM310)</name>
    <name type="common">Pycnoporus coccineus</name>
    <dbReference type="NCBI Taxonomy" id="1353009"/>
    <lineage>
        <taxon>Eukaryota</taxon>
        <taxon>Fungi</taxon>
        <taxon>Dikarya</taxon>
        <taxon>Basidiomycota</taxon>
        <taxon>Agaricomycotina</taxon>
        <taxon>Agaricomycetes</taxon>
        <taxon>Polyporales</taxon>
        <taxon>Polyporaceae</taxon>
        <taxon>Trametes</taxon>
    </lineage>
</organism>
<sequence length="228" mass="25393">MRQNGPKSCCDKAIADGLTVRQYLPETRIGKQEWSRVHERETYREGPTEGEGLKMGHDAGSREHMHTVISSPGYETYRDDLSGGPRVDFVMKARCMDRPPWRDLARRRLRTGCCTSILPADCASAKASCTGPDRSKQSTRWSQLTLDVHGALSALVRAGSRFARRTRRTFPVMALKRIYDILCVRAGKIRARSGVGRTAIFDVLAVPKGAKRELIGTGLRHAQIHGFA</sequence>
<proteinExistence type="predicted"/>
<evidence type="ECO:0000313" key="2">
    <source>
        <dbReference type="Proteomes" id="UP000193067"/>
    </source>
</evidence>
<keyword evidence="2" id="KW-1185">Reference proteome</keyword>
<dbReference type="EMBL" id="KZ084091">
    <property type="protein sequence ID" value="OSD05978.1"/>
    <property type="molecule type" value="Genomic_DNA"/>
</dbReference>
<dbReference type="AlphaFoldDB" id="A0A1Y2IXZ0"/>
<protein>
    <submittedName>
        <fullName evidence="1">Uncharacterized protein</fullName>
    </submittedName>
</protein>
<dbReference type="Proteomes" id="UP000193067">
    <property type="component" value="Unassembled WGS sequence"/>
</dbReference>
<gene>
    <name evidence="1" type="ORF">PYCCODRAFT_1431807</name>
</gene>
<accession>A0A1Y2IXZ0</accession>
<name>A0A1Y2IXZ0_TRAC3</name>
<evidence type="ECO:0000313" key="1">
    <source>
        <dbReference type="EMBL" id="OSD05978.1"/>
    </source>
</evidence>